<keyword evidence="1" id="KW-0812">Transmembrane</keyword>
<reference evidence="2" key="2">
    <citation type="journal article" date="2021" name="Front. Microbiol.">
        <title>Aerobic Denitrification and Heterotrophic Sulfur Oxidation in the Genus Halomonas Revealed by Six Novel Species Characterizations and Genome-Based Analysis.</title>
        <authorList>
            <person name="Wang L."/>
            <person name="Shao Z."/>
        </authorList>
    </citation>
    <scope>NUCLEOTIDE SEQUENCE</scope>
    <source>
        <strain evidence="2">MCCC 1A05776</strain>
    </source>
</reference>
<reference evidence="2" key="1">
    <citation type="submission" date="2020-05" db="EMBL/GenBank/DDBJ databases">
        <authorList>
            <person name="Wang L."/>
            <person name="Shao Z."/>
        </authorList>
    </citation>
    <scope>NUCLEOTIDE SEQUENCE</scope>
    <source>
        <strain evidence="2">MCCC 1A05776</strain>
    </source>
</reference>
<dbReference type="Proteomes" id="UP001320178">
    <property type="component" value="Unassembled WGS sequence"/>
</dbReference>
<evidence type="ECO:0000313" key="2">
    <source>
        <dbReference type="EMBL" id="MCE8051317.1"/>
    </source>
</evidence>
<dbReference type="PANTHER" id="PTHR41795:SF1">
    <property type="entry name" value="EXOPOLYSACCHARIDE SYNTHESIS PROTEIN"/>
    <property type="match status" value="1"/>
</dbReference>
<name>A0AAW4YTG6_9GAMM</name>
<proteinExistence type="predicted"/>
<dbReference type="InterPro" id="IPR010331">
    <property type="entry name" value="ExoD"/>
</dbReference>
<keyword evidence="1" id="KW-0472">Membrane</keyword>
<comment type="caution">
    <text evidence="2">The sequence shown here is derived from an EMBL/GenBank/DDBJ whole genome shotgun (WGS) entry which is preliminary data.</text>
</comment>
<dbReference type="PIRSF" id="PIRSF033239">
    <property type="entry name" value="ExoD"/>
    <property type="match status" value="1"/>
</dbReference>
<dbReference type="RefSeq" id="WP_234239152.1">
    <property type="nucleotide sequence ID" value="NZ_JABFTS010000002.1"/>
</dbReference>
<organism evidence="2 3">
    <name type="scientific">Billgrantia desiderata</name>
    <dbReference type="NCBI Taxonomy" id="52021"/>
    <lineage>
        <taxon>Bacteria</taxon>
        <taxon>Pseudomonadati</taxon>
        <taxon>Pseudomonadota</taxon>
        <taxon>Gammaproteobacteria</taxon>
        <taxon>Oceanospirillales</taxon>
        <taxon>Halomonadaceae</taxon>
        <taxon>Billgrantia</taxon>
    </lineage>
</organism>
<dbReference type="AlphaFoldDB" id="A0AAW4YTG6"/>
<dbReference type="EMBL" id="JABFTS010000002">
    <property type="protein sequence ID" value="MCE8051317.1"/>
    <property type="molecule type" value="Genomic_DNA"/>
</dbReference>
<evidence type="ECO:0000256" key="1">
    <source>
        <dbReference type="SAM" id="Phobius"/>
    </source>
</evidence>
<gene>
    <name evidence="2" type="ORF">HOP61_08445</name>
</gene>
<dbReference type="Pfam" id="PF06055">
    <property type="entry name" value="ExoD"/>
    <property type="match status" value="1"/>
</dbReference>
<dbReference type="PANTHER" id="PTHR41795">
    <property type="entry name" value="EXOPOLYSACCHARIDE SYNTHESIS PROTEIN"/>
    <property type="match status" value="1"/>
</dbReference>
<protein>
    <submittedName>
        <fullName evidence="2">Exopolysaccharide biosynthesis protein</fullName>
    </submittedName>
</protein>
<sequence length="205" mass="22604">MEESQQDAAVESDEPHNLEEMLRAIEAIETPSGRIRFDEVLDAIGRRSFGPLLLLAGMVTLMPVVSGIPGVPSLMAAFTLLVSGQLLLGRRTFWFPGWLRNRTLPSDKVHTGLKWMYKPARWIDRLLHSRFSFMTGKQGMRVTALACFVLALAMPPMELVPLTVNIAGVALTLFGLAIMARDGLLSTLAFIVTGTSLFTIIYNLT</sequence>
<feature type="transmembrane region" description="Helical" evidence="1">
    <location>
        <begin position="162"/>
        <end position="180"/>
    </location>
</feature>
<evidence type="ECO:0000313" key="3">
    <source>
        <dbReference type="Proteomes" id="UP001320178"/>
    </source>
</evidence>
<keyword evidence="1" id="KW-1133">Transmembrane helix</keyword>
<accession>A0AAW4YTG6</accession>
<feature type="transmembrane region" description="Helical" evidence="1">
    <location>
        <begin position="187"/>
        <end position="204"/>
    </location>
</feature>
<feature type="transmembrane region" description="Helical" evidence="1">
    <location>
        <begin position="49"/>
        <end position="68"/>
    </location>
</feature>